<accession>A0ABY5GNQ0</accession>
<reference evidence="1" key="1">
    <citation type="submission" date="2022-07" db="EMBL/GenBank/DDBJ databases">
        <title>Genome sequencing of Photobacterium atrarenae GJH2-4.</title>
        <authorList>
            <person name="Park S.-J."/>
        </authorList>
    </citation>
    <scope>NUCLEOTIDE SEQUENCE</scope>
    <source>
        <strain evidence="1">GJH2-4</strain>
    </source>
</reference>
<evidence type="ECO:0000313" key="1">
    <source>
        <dbReference type="EMBL" id="UTV30177.1"/>
    </source>
</evidence>
<organism evidence="1 2">
    <name type="scientific">Photobacterium atrarenae</name>
    <dbReference type="NCBI Taxonomy" id="865757"/>
    <lineage>
        <taxon>Bacteria</taxon>
        <taxon>Pseudomonadati</taxon>
        <taxon>Pseudomonadota</taxon>
        <taxon>Gammaproteobacteria</taxon>
        <taxon>Vibrionales</taxon>
        <taxon>Vibrionaceae</taxon>
        <taxon>Photobacterium</taxon>
    </lineage>
</organism>
<proteinExistence type="predicted"/>
<gene>
    <name evidence="1" type="ORF">NNL38_16455</name>
</gene>
<evidence type="ECO:0000313" key="2">
    <source>
        <dbReference type="Proteomes" id="UP001057998"/>
    </source>
</evidence>
<keyword evidence="2" id="KW-1185">Reference proteome</keyword>
<dbReference type="RefSeq" id="WP_255391522.1">
    <property type="nucleotide sequence ID" value="NZ_CP101509.1"/>
</dbReference>
<name>A0ABY5GNQ0_9GAMM</name>
<sequence length="98" mass="10697">MALSEIQSEHQRLVILRCLAEVPGFQLNESILHDSLNRAGVPTSRDAVKMQLEWLREMGLVKITQMASFYVAELTGRGADVVSGVARVPGIKVPRPGG</sequence>
<dbReference type="EMBL" id="CP101509">
    <property type="protein sequence ID" value="UTV30177.1"/>
    <property type="molecule type" value="Genomic_DNA"/>
</dbReference>
<dbReference type="Proteomes" id="UP001057998">
    <property type="component" value="Chromosome 2"/>
</dbReference>
<protein>
    <submittedName>
        <fullName evidence="1">ArsR family transcriptional regulator</fullName>
    </submittedName>
</protein>